<dbReference type="Pfam" id="PF04358">
    <property type="entry name" value="DsrC"/>
    <property type="match status" value="1"/>
</dbReference>
<keyword evidence="8" id="KW-1185">Reference proteome</keyword>
<dbReference type="Gene3D" id="3.30.1420.10">
    <property type="match status" value="1"/>
</dbReference>
<dbReference type="PANTHER" id="PTHR37010:SF1">
    <property type="entry name" value="SULFURTRANSFERASE TUSE"/>
    <property type="match status" value="1"/>
</dbReference>
<evidence type="ECO:0000256" key="2">
    <source>
        <dbReference type="ARBA" id="ARBA00005718"/>
    </source>
</evidence>
<dbReference type="RefSeq" id="WP_106540517.1">
    <property type="nucleotide sequence ID" value="NZ_BLAU01000001.1"/>
</dbReference>
<evidence type="ECO:0000256" key="3">
    <source>
        <dbReference type="ARBA" id="ARBA00022490"/>
    </source>
</evidence>
<dbReference type="Proteomes" id="UP000240621">
    <property type="component" value="Unassembled WGS sequence"/>
</dbReference>
<dbReference type="InterPro" id="IPR042072">
    <property type="entry name" value="DsrC-like_C"/>
</dbReference>
<proteinExistence type="inferred from homology"/>
<gene>
    <name evidence="6" type="ORF">CLV93_101432</name>
    <name evidence="5" type="ORF">JCM18694_03420</name>
</gene>
<protein>
    <submittedName>
        <fullName evidence="5">Sulfurtransferase TusE</fullName>
    </submittedName>
    <submittedName>
        <fullName evidence="6">tRNA 2-thiouridine synthesizing protein E</fullName>
    </submittedName>
</protein>
<dbReference type="SUPFAM" id="SSF69721">
    <property type="entry name" value="DsrC, the gamma subunit of dissimilatory sulfite reductase"/>
    <property type="match status" value="1"/>
</dbReference>
<dbReference type="PANTHER" id="PTHR37010">
    <property type="entry name" value="SULFURTRANSFERASE TUSE"/>
    <property type="match status" value="1"/>
</dbReference>
<sequence>MAEKNYAGKTVEVSDEGYFVNPADWNEEIAKEMAAEVGIELTDKHLEVLKYLREQFETGEALTIRKVGKSGIVDIKGLYQLFPGGPLKISSKLAGIPKPTSCV</sequence>
<reference evidence="6 7" key="1">
    <citation type="submission" date="2018-03" db="EMBL/GenBank/DDBJ databases">
        <title>Genomic Encyclopedia of Archaeal and Bacterial Type Strains, Phase II (KMG-II): from individual species to whole genera.</title>
        <authorList>
            <person name="Goeker M."/>
        </authorList>
    </citation>
    <scope>NUCLEOTIDE SEQUENCE [LARGE SCALE GENOMIC DNA]</scope>
    <source>
        <strain evidence="6 7">DSM 27267</strain>
    </source>
</reference>
<comment type="similarity">
    <text evidence="2">Belongs to the DsrC/TusE family.</text>
</comment>
<dbReference type="EMBL" id="PYGC01000001">
    <property type="protein sequence ID" value="PSK85476.1"/>
    <property type="molecule type" value="Genomic_DNA"/>
</dbReference>
<dbReference type="NCBIfam" id="TIGR03342">
    <property type="entry name" value="dsrC_tusE_dsvC"/>
    <property type="match status" value="1"/>
</dbReference>
<accession>A0A2P8CKH4</accession>
<dbReference type="InterPro" id="IPR043163">
    <property type="entry name" value="DsrC-like_N"/>
</dbReference>
<dbReference type="PIRSF" id="PIRSF006223">
    <property type="entry name" value="DsrC_TusE"/>
    <property type="match status" value="1"/>
</dbReference>
<comment type="subcellular location">
    <subcellularLocation>
        <location evidence="1">Cytoplasm</location>
    </subcellularLocation>
</comment>
<reference evidence="5 8" key="2">
    <citation type="submission" date="2019-10" db="EMBL/GenBank/DDBJ databases">
        <title>Prolixibacter strains distinguished by the presence of nitrate reductase genes were adept at nitrate-dependent anaerobic corrosion of metallic iron and carbon steel.</title>
        <authorList>
            <person name="Iino T."/>
            <person name="Shono N."/>
            <person name="Ito K."/>
            <person name="Nakamura R."/>
            <person name="Sueoka K."/>
            <person name="Harayama S."/>
            <person name="Ohkuma M."/>
        </authorList>
    </citation>
    <scope>NUCLEOTIDE SEQUENCE [LARGE SCALE GENOMIC DNA]</scope>
    <source>
        <strain evidence="5 8">MIC1-1</strain>
    </source>
</reference>
<feature type="active site" description="Cysteine persulfide intermediate" evidence="4">
    <location>
        <position position="102"/>
    </location>
</feature>
<evidence type="ECO:0000313" key="8">
    <source>
        <dbReference type="Proteomes" id="UP000396862"/>
    </source>
</evidence>
<comment type="caution">
    <text evidence="6">The sequence shown here is derived from an EMBL/GenBank/DDBJ whole genome shotgun (WGS) entry which is preliminary data.</text>
</comment>
<organism evidence="6 7">
    <name type="scientific">Prolixibacter denitrificans</name>
    <dbReference type="NCBI Taxonomy" id="1541063"/>
    <lineage>
        <taxon>Bacteria</taxon>
        <taxon>Pseudomonadati</taxon>
        <taxon>Bacteroidota</taxon>
        <taxon>Bacteroidia</taxon>
        <taxon>Marinilabiliales</taxon>
        <taxon>Prolixibacteraceae</taxon>
        <taxon>Prolixibacter</taxon>
    </lineage>
</organism>
<evidence type="ECO:0000256" key="1">
    <source>
        <dbReference type="ARBA" id="ARBA00004496"/>
    </source>
</evidence>
<evidence type="ECO:0000313" key="7">
    <source>
        <dbReference type="Proteomes" id="UP000240621"/>
    </source>
</evidence>
<dbReference type="GO" id="GO:0005737">
    <property type="term" value="C:cytoplasm"/>
    <property type="evidence" value="ECO:0007669"/>
    <property type="project" value="UniProtKB-SubCell"/>
</dbReference>
<dbReference type="OrthoDB" id="9786347at2"/>
<name>A0A2P8CKH4_9BACT</name>
<evidence type="ECO:0000313" key="5">
    <source>
        <dbReference type="EMBL" id="GET20096.1"/>
    </source>
</evidence>
<dbReference type="InterPro" id="IPR025526">
    <property type="entry name" value="DsrC-like_dom_sf"/>
</dbReference>
<evidence type="ECO:0000313" key="6">
    <source>
        <dbReference type="EMBL" id="PSK85476.1"/>
    </source>
</evidence>
<evidence type="ECO:0000256" key="4">
    <source>
        <dbReference type="PIRSR" id="PIRSR006223-50"/>
    </source>
</evidence>
<dbReference type="GO" id="GO:0097163">
    <property type="term" value="F:sulfur carrier activity"/>
    <property type="evidence" value="ECO:0007669"/>
    <property type="project" value="TreeGrafter"/>
</dbReference>
<dbReference type="EMBL" id="BLAU01000001">
    <property type="protein sequence ID" value="GET20096.1"/>
    <property type="molecule type" value="Genomic_DNA"/>
</dbReference>
<dbReference type="GO" id="GO:0002143">
    <property type="term" value="P:tRNA wobble position uridine thiolation"/>
    <property type="evidence" value="ECO:0007669"/>
    <property type="project" value="TreeGrafter"/>
</dbReference>
<dbReference type="Gene3D" id="1.10.10.370">
    <property type="entry name" value="DsrC-like protein, C-terminal domain"/>
    <property type="match status" value="1"/>
</dbReference>
<dbReference type="AlphaFoldDB" id="A0A2P8CKH4"/>
<dbReference type="InterPro" id="IPR007453">
    <property type="entry name" value="DsrC/TusE"/>
</dbReference>
<dbReference type="Proteomes" id="UP000396862">
    <property type="component" value="Unassembled WGS sequence"/>
</dbReference>
<keyword evidence="3" id="KW-0963">Cytoplasm</keyword>